<dbReference type="SUPFAM" id="SSF160355">
    <property type="entry name" value="Bacterial polysaccharide co-polymerase-like"/>
    <property type="match status" value="1"/>
</dbReference>
<dbReference type="AlphaFoldDB" id="A0A3B0ZBL9"/>
<comment type="subcellular location">
    <subcellularLocation>
        <location evidence="1">Cell membrane</location>
        <topology evidence="1">Multi-pass membrane protein</topology>
    </subcellularLocation>
</comment>
<dbReference type="EMBL" id="UOFK01000166">
    <property type="protein sequence ID" value="VAW78784.1"/>
    <property type="molecule type" value="Genomic_DNA"/>
</dbReference>
<evidence type="ECO:0000256" key="5">
    <source>
        <dbReference type="ARBA" id="ARBA00023136"/>
    </source>
</evidence>
<gene>
    <name evidence="8" type="ORF">MNBD_GAMMA13-2121</name>
</gene>
<evidence type="ECO:0000256" key="4">
    <source>
        <dbReference type="ARBA" id="ARBA00022989"/>
    </source>
</evidence>
<dbReference type="InterPro" id="IPR003856">
    <property type="entry name" value="LPS_length_determ_N"/>
</dbReference>
<feature type="transmembrane region" description="Helical" evidence="6">
    <location>
        <begin position="21"/>
        <end position="40"/>
    </location>
</feature>
<name>A0A3B0ZBL9_9ZZZZ</name>
<organism evidence="8">
    <name type="scientific">hydrothermal vent metagenome</name>
    <dbReference type="NCBI Taxonomy" id="652676"/>
    <lineage>
        <taxon>unclassified sequences</taxon>
        <taxon>metagenomes</taxon>
        <taxon>ecological metagenomes</taxon>
    </lineage>
</organism>
<evidence type="ECO:0000259" key="7">
    <source>
        <dbReference type="Pfam" id="PF02706"/>
    </source>
</evidence>
<evidence type="ECO:0000256" key="2">
    <source>
        <dbReference type="ARBA" id="ARBA00022475"/>
    </source>
</evidence>
<proteinExistence type="predicted"/>
<keyword evidence="3 6" id="KW-0812">Transmembrane</keyword>
<feature type="domain" description="Polysaccharide chain length determinant N-terminal" evidence="7">
    <location>
        <begin position="5"/>
        <end position="102"/>
    </location>
</feature>
<evidence type="ECO:0000256" key="1">
    <source>
        <dbReference type="ARBA" id="ARBA00004651"/>
    </source>
</evidence>
<protein>
    <recommendedName>
        <fullName evidence="7">Polysaccharide chain length determinant N-terminal domain-containing protein</fullName>
    </recommendedName>
</protein>
<evidence type="ECO:0000256" key="6">
    <source>
        <dbReference type="SAM" id="Phobius"/>
    </source>
</evidence>
<evidence type="ECO:0000256" key="3">
    <source>
        <dbReference type="ARBA" id="ARBA00022692"/>
    </source>
</evidence>
<keyword evidence="4 6" id="KW-1133">Transmembrane helix</keyword>
<keyword evidence="2" id="KW-1003">Cell membrane</keyword>
<dbReference type="GO" id="GO:0005886">
    <property type="term" value="C:plasma membrane"/>
    <property type="evidence" value="ECO:0007669"/>
    <property type="project" value="UniProtKB-SubCell"/>
</dbReference>
<sequence length="188" mass="21973">MDESDEISLVDLWHVIAKRKAIILLSLLLSMLLAFVYLFFAEPVYKANAYLVPPQHQKIQGLLVGYLDIEGIDANRYAPESVYRVFLDNLKSQRLRREFFDNHELIKHYTSGESAKDVNADRVFDGLFNERLLRLTAPCQHEKCLRIALTQVIVNAPWSLSEDVELFPARFFLGLFPFQYRWREPKQP</sequence>
<dbReference type="Pfam" id="PF02706">
    <property type="entry name" value="Wzz"/>
    <property type="match status" value="1"/>
</dbReference>
<reference evidence="8" key="1">
    <citation type="submission" date="2018-06" db="EMBL/GenBank/DDBJ databases">
        <authorList>
            <person name="Zhirakovskaya E."/>
        </authorList>
    </citation>
    <scope>NUCLEOTIDE SEQUENCE</scope>
</reference>
<keyword evidence="5 6" id="KW-0472">Membrane</keyword>
<accession>A0A3B0ZBL9</accession>
<dbReference type="Gene3D" id="3.30.1890.10">
    <property type="entry name" value="FepE-like"/>
    <property type="match status" value="1"/>
</dbReference>
<evidence type="ECO:0000313" key="8">
    <source>
        <dbReference type="EMBL" id="VAW78784.1"/>
    </source>
</evidence>